<dbReference type="NCBIfam" id="TIGR01494">
    <property type="entry name" value="ATPase_P-type"/>
    <property type="match status" value="1"/>
</dbReference>
<dbReference type="Pfam" id="PF00702">
    <property type="entry name" value="Hydrolase"/>
    <property type="match status" value="1"/>
</dbReference>
<dbReference type="InterPro" id="IPR027256">
    <property type="entry name" value="P-typ_ATPase_IB"/>
</dbReference>
<keyword evidence="6 13" id="KW-0547">Nucleotide-binding</keyword>
<keyword evidence="9" id="KW-1278">Translocase</keyword>
<evidence type="ECO:0000256" key="6">
    <source>
        <dbReference type="ARBA" id="ARBA00022741"/>
    </source>
</evidence>
<comment type="similarity">
    <text evidence="2 13">Belongs to the cation transport ATPase (P-type) (TC 3.A.3) family. Type IB subfamily.</text>
</comment>
<dbReference type="Pfam" id="PF00122">
    <property type="entry name" value="E1-E2_ATPase"/>
    <property type="match status" value="1"/>
</dbReference>
<evidence type="ECO:0000256" key="12">
    <source>
        <dbReference type="ARBA" id="ARBA00023136"/>
    </source>
</evidence>
<feature type="transmembrane region" description="Helical" evidence="13">
    <location>
        <begin position="106"/>
        <end position="127"/>
    </location>
</feature>
<dbReference type="EMBL" id="MIGZ01000195">
    <property type="protein sequence ID" value="ODQ85238.1"/>
    <property type="molecule type" value="Genomic_DNA"/>
</dbReference>
<evidence type="ECO:0000256" key="7">
    <source>
        <dbReference type="ARBA" id="ARBA00022796"/>
    </source>
</evidence>
<keyword evidence="17" id="KW-1185">Reference proteome</keyword>
<keyword evidence="7" id="KW-0406">Ion transport</keyword>
<dbReference type="PRINTS" id="PR00119">
    <property type="entry name" value="CATATPASE"/>
</dbReference>
<dbReference type="NCBIfam" id="TIGR01511">
    <property type="entry name" value="ATPase-IB1_Cu"/>
    <property type="match status" value="1"/>
</dbReference>
<name>A0A1E3R5M7_9MYCO</name>
<accession>A0A1E3R5M7</accession>
<sequence>MTAHDTHAGHRASTGQHGHDGHDGHGGHGDHVAQFRRLFWIMAVLAIPTAGLSGMFAMILGYSVPDVAGVQWVSPVLGTVMYLWGGRPFLTGAVSEIRSRAPGMMLLIGLALTVAFLSSWGASLGLLHHQLDFWWELALLVVIMLLGHWIEMRSLAQTTSALDSLAALLPDEAERVAGDDGVEVVSPADLRAGDLVIVRPGGSVPADGEITDGAADVDESMVTGESRPVRRGVRDHVVAGTVATDSGLRVKVTAVGDDTALAGIQRLVTEAQNSSSRAQRIADVAAGWLFWFALGAAAITAVVWGFVGAPEQAVIRTITVLVIACPHALGLAIPLVVSIATERAARGGVLVKDRLALERMRTVGAVLFDKTGTLTKGEPTVTAVASTTGHSDDEVLALAAAAEADSEHPLARAIVAAARRRELTVPAWSDFTSSPAVGVSATVDGGTVQVGGPRLLSEAGQRELPETQRWRAQGATILHVLVDGAAVGALALADEIRAESQQAVDALHRLGIEVMMITGDAQAVADSVAAELGIDRVFAGVRPEDKAAKVASLQSEGLKVAMVGDGVNDAPALAQADIGIAIGAGTDVAIASAGVVLASSDPRSVLSVFELSKAAYRKMKQNLWWAAGYNLIAVPLAAGVLAPVGFVMPMSVGALLMSASTVVVAANAQLLRRLDLSPEASVRAVLKNLTRLCAKPL</sequence>
<dbReference type="InterPro" id="IPR001757">
    <property type="entry name" value="P_typ_ATPase"/>
</dbReference>
<evidence type="ECO:0000256" key="5">
    <source>
        <dbReference type="ARBA" id="ARBA00022723"/>
    </source>
</evidence>
<dbReference type="SUPFAM" id="SSF81665">
    <property type="entry name" value="Calcium ATPase, transmembrane domain M"/>
    <property type="match status" value="1"/>
</dbReference>
<dbReference type="FunFam" id="2.70.150.10:FF:000020">
    <property type="entry name" value="Copper-exporting P-type ATPase A"/>
    <property type="match status" value="1"/>
</dbReference>
<keyword evidence="5 13" id="KW-0479">Metal-binding</keyword>
<dbReference type="PANTHER" id="PTHR43520:SF8">
    <property type="entry name" value="P-TYPE CU(+) TRANSPORTER"/>
    <property type="match status" value="1"/>
</dbReference>
<dbReference type="PROSITE" id="PS00154">
    <property type="entry name" value="ATPASE_E1_E2"/>
    <property type="match status" value="1"/>
</dbReference>
<feature type="transmembrane region" description="Helical" evidence="13">
    <location>
        <begin position="133"/>
        <end position="150"/>
    </location>
</feature>
<feature type="transmembrane region" description="Helical" evidence="13">
    <location>
        <begin position="652"/>
        <end position="671"/>
    </location>
</feature>
<feature type="transmembrane region" description="Helical" evidence="13">
    <location>
        <begin position="313"/>
        <end position="337"/>
    </location>
</feature>
<comment type="caution">
    <text evidence="16">The sequence shown here is derived from an EMBL/GenBank/DDBJ whole genome shotgun (WGS) entry which is preliminary data.</text>
</comment>
<protein>
    <submittedName>
        <fullName evidence="16">ATPase</fullName>
    </submittedName>
</protein>
<keyword evidence="10 13" id="KW-1133">Transmembrane helix</keyword>
<feature type="transmembrane region" description="Helical" evidence="13">
    <location>
        <begin position="284"/>
        <end position="307"/>
    </location>
</feature>
<dbReference type="InterPro" id="IPR036412">
    <property type="entry name" value="HAD-like_sf"/>
</dbReference>
<dbReference type="InterPro" id="IPR044492">
    <property type="entry name" value="P_typ_ATPase_HD_dom"/>
</dbReference>
<dbReference type="SFLD" id="SFLDG00002">
    <property type="entry name" value="C1.7:_P-type_atpase_like"/>
    <property type="match status" value="1"/>
</dbReference>
<feature type="compositionally biased region" description="Basic and acidic residues" evidence="14">
    <location>
        <begin position="17"/>
        <end position="27"/>
    </location>
</feature>
<evidence type="ECO:0000256" key="11">
    <source>
        <dbReference type="ARBA" id="ARBA00023008"/>
    </source>
</evidence>
<dbReference type="InterPro" id="IPR023299">
    <property type="entry name" value="ATPase_P-typ_cyto_dom_N"/>
</dbReference>
<dbReference type="GO" id="GO:0016887">
    <property type="term" value="F:ATP hydrolysis activity"/>
    <property type="evidence" value="ECO:0007669"/>
    <property type="project" value="InterPro"/>
</dbReference>
<dbReference type="SUPFAM" id="SSF81653">
    <property type="entry name" value="Calcium ATPase, transduction domain A"/>
    <property type="match status" value="1"/>
</dbReference>
<evidence type="ECO:0000256" key="2">
    <source>
        <dbReference type="ARBA" id="ARBA00006024"/>
    </source>
</evidence>
<dbReference type="SFLD" id="SFLDF00027">
    <property type="entry name" value="p-type_atpase"/>
    <property type="match status" value="1"/>
</dbReference>
<evidence type="ECO:0000256" key="13">
    <source>
        <dbReference type="RuleBase" id="RU362081"/>
    </source>
</evidence>
<feature type="transmembrane region" description="Helical" evidence="13">
    <location>
        <begin position="38"/>
        <end position="62"/>
    </location>
</feature>
<organism evidence="16 17">
    <name type="scientific">Mycolicibacterium holsaticum</name>
    <dbReference type="NCBI Taxonomy" id="152142"/>
    <lineage>
        <taxon>Bacteria</taxon>
        <taxon>Bacillati</taxon>
        <taxon>Actinomycetota</taxon>
        <taxon>Actinomycetes</taxon>
        <taxon>Mycobacteriales</taxon>
        <taxon>Mycobacteriaceae</taxon>
        <taxon>Mycolicibacterium</taxon>
    </lineage>
</organism>
<keyword evidence="12 13" id="KW-0472">Membrane</keyword>
<dbReference type="InterPro" id="IPR023298">
    <property type="entry name" value="ATPase_P-typ_TM_dom_sf"/>
</dbReference>
<dbReference type="SFLD" id="SFLDS00003">
    <property type="entry name" value="Haloacid_Dehalogenase"/>
    <property type="match status" value="1"/>
</dbReference>
<keyword evidence="3 13" id="KW-1003">Cell membrane</keyword>
<dbReference type="GO" id="GO:0055070">
    <property type="term" value="P:copper ion homeostasis"/>
    <property type="evidence" value="ECO:0007669"/>
    <property type="project" value="TreeGrafter"/>
</dbReference>
<reference evidence="17" key="1">
    <citation type="submission" date="2016-09" db="EMBL/GenBank/DDBJ databases">
        <authorList>
            <person name="Greninger A.L."/>
            <person name="Jerome K.R."/>
            <person name="Mcnair B."/>
            <person name="Wallis C."/>
            <person name="Fang F."/>
        </authorList>
    </citation>
    <scope>NUCLEOTIDE SEQUENCE [LARGE SCALE GENOMIC DNA]</scope>
    <source>
        <strain evidence="17">M7</strain>
    </source>
</reference>
<dbReference type="RefSeq" id="WP_069407571.1">
    <property type="nucleotide sequence ID" value="NZ_MIGZ01000195.1"/>
</dbReference>
<keyword evidence="7" id="KW-0187">Copper transport</keyword>
<dbReference type="GO" id="GO:0005886">
    <property type="term" value="C:plasma membrane"/>
    <property type="evidence" value="ECO:0007669"/>
    <property type="project" value="UniProtKB-SubCell"/>
</dbReference>
<dbReference type="NCBIfam" id="TIGR01512">
    <property type="entry name" value="ATPase-IB2_Cd"/>
    <property type="match status" value="1"/>
</dbReference>
<dbReference type="GO" id="GO:0043682">
    <property type="term" value="F:P-type divalent copper transporter activity"/>
    <property type="evidence" value="ECO:0007669"/>
    <property type="project" value="TreeGrafter"/>
</dbReference>
<evidence type="ECO:0000313" key="17">
    <source>
        <dbReference type="Proteomes" id="UP000094243"/>
    </source>
</evidence>
<keyword evidence="7" id="KW-0813">Transport</keyword>
<keyword evidence="11" id="KW-0186">Copper</keyword>
<dbReference type="GO" id="GO:0005524">
    <property type="term" value="F:ATP binding"/>
    <property type="evidence" value="ECO:0007669"/>
    <property type="project" value="UniProtKB-UniRule"/>
</dbReference>
<feature type="domain" description="P-type ATPase A" evidence="15">
    <location>
        <begin position="168"/>
        <end position="268"/>
    </location>
</feature>
<dbReference type="Gene3D" id="3.40.50.1000">
    <property type="entry name" value="HAD superfamily/HAD-like"/>
    <property type="match status" value="1"/>
</dbReference>
<dbReference type="Proteomes" id="UP000094243">
    <property type="component" value="Unassembled WGS sequence"/>
</dbReference>
<evidence type="ECO:0000256" key="10">
    <source>
        <dbReference type="ARBA" id="ARBA00022989"/>
    </source>
</evidence>
<dbReference type="InterPro" id="IPR059000">
    <property type="entry name" value="ATPase_P-type_domA"/>
</dbReference>
<evidence type="ECO:0000256" key="8">
    <source>
        <dbReference type="ARBA" id="ARBA00022840"/>
    </source>
</evidence>
<dbReference type="PRINTS" id="PR00120">
    <property type="entry name" value="HATPASE"/>
</dbReference>
<evidence type="ECO:0000259" key="15">
    <source>
        <dbReference type="Pfam" id="PF00122"/>
    </source>
</evidence>
<dbReference type="InterPro" id="IPR008250">
    <property type="entry name" value="ATPase_P-typ_transduc_dom_A_sf"/>
</dbReference>
<evidence type="ECO:0000256" key="3">
    <source>
        <dbReference type="ARBA" id="ARBA00022475"/>
    </source>
</evidence>
<dbReference type="Gene3D" id="3.40.1110.10">
    <property type="entry name" value="Calcium-transporting ATPase, cytoplasmic domain N"/>
    <property type="match status" value="1"/>
</dbReference>
<evidence type="ECO:0000313" key="16">
    <source>
        <dbReference type="EMBL" id="ODQ85238.1"/>
    </source>
</evidence>
<dbReference type="SUPFAM" id="SSF56784">
    <property type="entry name" value="HAD-like"/>
    <property type="match status" value="1"/>
</dbReference>
<dbReference type="Gene3D" id="2.70.150.10">
    <property type="entry name" value="Calcium-transporting ATPase, cytoplasmic transduction domain A"/>
    <property type="match status" value="1"/>
</dbReference>
<feature type="transmembrane region" description="Helical" evidence="13">
    <location>
        <begin position="623"/>
        <end position="646"/>
    </location>
</feature>
<feature type="region of interest" description="Disordered" evidence="14">
    <location>
        <begin position="1"/>
        <end position="27"/>
    </location>
</feature>
<evidence type="ECO:0000256" key="4">
    <source>
        <dbReference type="ARBA" id="ARBA00022692"/>
    </source>
</evidence>
<dbReference type="GO" id="GO:0005507">
    <property type="term" value="F:copper ion binding"/>
    <property type="evidence" value="ECO:0007669"/>
    <property type="project" value="TreeGrafter"/>
</dbReference>
<evidence type="ECO:0000256" key="1">
    <source>
        <dbReference type="ARBA" id="ARBA00004651"/>
    </source>
</evidence>
<comment type="subcellular location">
    <subcellularLocation>
        <location evidence="1">Cell membrane</location>
        <topology evidence="1">Multi-pass membrane protein</topology>
    </subcellularLocation>
</comment>
<keyword evidence="8 13" id="KW-0067">ATP-binding</keyword>
<proteinExistence type="inferred from homology"/>
<evidence type="ECO:0000256" key="9">
    <source>
        <dbReference type="ARBA" id="ARBA00022967"/>
    </source>
</evidence>
<feature type="transmembrane region" description="Helical" evidence="13">
    <location>
        <begin position="68"/>
        <end position="85"/>
    </location>
</feature>
<dbReference type="NCBIfam" id="TIGR01525">
    <property type="entry name" value="ATPase-IB_hvy"/>
    <property type="match status" value="1"/>
</dbReference>
<gene>
    <name evidence="16" type="ORF">BHQ17_24010</name>
</gene>
<evidence type="ECO:0000256" key="14">
    <source>
        <dbReference type="SAM" id="MobiDB-lite"/>
    </source>
</evidence>
<dbReference type="InterPro" id="IPR018303">
    <property type="entry name" value="ATPase_P-typ_P_site"/>
</dbReference>
<keyword evidence="4 13" id="KW-0812">Transmembrane</keyword>
<dbReference type="InterPro" id="IPR023214">
    <property type="entry name" value="HAD_sf"/>
</dbReference>
<dbReference type="PANTHER" id="PTHR43520">
    <property type="entry name" value="ATP7, ISOFORM B"/>
    <property type="match status" value="1"/>
</dbReference>
<dbReference type="AlphaFoldDB" id="A0A1E3R5M7"/>